<organism evidence="1 2">
    <name type="scientific">Saprospira grandis (strain Lewin)</name>
    <dbReference type="NCBI Taxonomy" id="984262"/>
    <lineage>
        <taxon>Bacteria</taxon>
        <taxon>Pseudomonadati</taxon>
        <taxon>Bacteroidota</taxon>
        <taxon>Saprospiria</taxon>
        <taxon>Saprospirales</taxon>
        <taxon>Saprospiraceae</taxon>
        <taxon>Saprospira</taxon>
    </lineage>
</organism>
<dbReference type="AlphaFoldDB" id="H6L8F5"/>
<name>H6L8F5_SAPGL</name>
<dbReference type="RefSeq" id="WP_015694104.1">
    <property type="nucleotide sequence ID" value="NC_016940.1"/>
</dbReference>
<accession>H6L8F5</accession>
<dbReference type="STRING" id="984262.SGRA_3803"/>
<reference evidence="1 2" key="1">
    <citation type="journal article" date="2012" name="Stand. Genomic Sci.">
        <title>Complete genome sequencing and analysis of Saprospira grandis str. Lewin, a predatory marine bacterium.</title>
        <authorList>
            <person name="Saw J.H."/>
            <person name="Yuryev A."/>
            <person name="Kanbe M."/>
            <person name="Hou S."/>
            <person name="Young A.G."/>
            <person name="Aizawa S."/>
            <person name="Alam M."/>
        </authorList>
    </citation>
    <scope>NUCLEOTIDE SEQUENCE [LARGE SCALE GENOMIC DNA]</scope>
    <source>
        <strain evidence="1 2">Lewin</strain>
    </source>
</reference>
<keyword evidence="2" id="KW-1185">Reference proteome</keyword>
<protein>
    <submittedName>
        <fullName evidence="1">Uncharacterized protein</fullName>
    </submittedName>
</protein>
<gene>
    <name evidence="1" type="ordered locus">SGRA_3803</name>
</gene>
<dbReference type="Proteomes" id="UP000007519">
    <property type="component" value="Chromosome"/>
</dbReference>
<proteinExistence type="predicted"/>
<dbReference type="HOGENOM" id="CLU_2182103_0_0_10"/>
<sequence length="109" mass="12727">MDDRSFLMQGEIKFVKKFNDTLRLKDRARVVIYNPYYLDGHVSIYLIFKTEVKTFKLNTIEIVEFIVPFIGVFKEPIQPNSVFSVGTGFENFGELKYLTTIGLWEDSIC</sequence>
<dbReference type="KEGG" id="sgn:SGRA_3803"/>
<evidence type="ECO:0000313" key="1">
    <source>
        <dbReference type="EMBL" id="AFC26519.1"/>
    </source>
</evidence>
<dbReference type="EMBL" id="CP002831">
    <property type="protein sequence ID" value="AFC26519.1"/>
    <property type="molecule type" value="Genomic_DNA"/>
</dbReference>
<evidence type="ECO:0000313" key="2">
    <source>
        <dbReference type="Proteomes" id="UP000007519"/>
    </source>
</evidence>